<dbReference type="InterPro" id="IPR035979">
    <property type="entry name" value="RBD_domain_sf"/>
</dbReference>
<dbReference type="GO" id="GO:0071013">
    <property type="term" value="C:catalytic step 2 spliceosome"/>
    <property type="evidence" value="ECO:0007669"/>
    <property type="project" value="TreeGrafter"/>
</dbReference>
<evidence type="ECO:0000259" key="2">
    <source>
        <dbReference type="Pfam" id="PF00076"/>
    </source>
</evidence>
<organism evidence="3 4">
    <name type="scientific">Gulo gulo</name>
    <name type="common">Wolverine</name>
    <name type="synonym">Gluton</name>
    <dbReference type="NCBI Taxonomy" id="48420"/>
    <lineage>
        <taxon>Eukaryota</taxon>
        <taxon>Metazoa</taxon>
        <taxon>Chordata</taxon>
        <taxon>Craniata</taxon>
        <taxon>Vertebrata</taxon>
        <taxon>Euteleostomi</taxon>
        <taxon>Mammalia</taxon>
        <taxon>Eutheria</taxon>
        <taxon>Laurasiatheria</taxon>
        <taxon>Carnivora</taxon>
        <taxon>Caniformia</taxon>
        <taxon>Musteloidea</taxon>
        <taxon>Mustelidae</taxon>
        <taxon>Guloninae</taxon>
        <taxon>Gulo</taxon>
    </lineage>
</organism>
<protein>
    <recommendedName>
        <fullName evidence="2">RRM domain-containing protein</fullName>
    </recommendedName>
</protein>
<feature type="domain" description="RRM" evidence="2">
    <location>
        <begin position="4"/>
        <end position="36"/>
    </location>
</feature>
<dbReference type="PANTHER" id="PTHR48026:SF2">
    <property type="entry name" value="HETEROGENEOUS NUCLEAR RIBONUCLEOPROTEIN A1-RELATED"/>
    <property type="match status" value="1"/>
</dbReference>
<accession>A0A9X9Q568</accession>
<dbReference type="InterPro" id="IPR000504">
    <property type="entry name" value="RRM_dom"/>
</dbReference>
<dbReference type="PANTHER" id="PTHR48026">
    <property type="entry name" value="HOMOLOGOUS TO DROSOPHILA SQD (SQUID) PROTEIN"/>
    <property type="match status" value="1"/>
</dbReference>
<dbReference type="SUPFAM" id="SSF54928">
    <property type="entry name" value="RNA-binding domain, RBD"/>
    <property type="match status" value="1"/>
</dbReference>
<dbReference type="EMBL" id="CYRY02037178">
    <property type="protein sequence ID" value="VCX20154.1"/>
    <property type="molecule type" value="Genomic_DNA"/>
</dbReference>
<dbReference type="Gene3D" id="3.30.70.330">
    <property type="match status" value="1"/>
</dbReference>
<proteinExistence type="predicted"/>
<evidence type="ECO:0000256" key="1">
    <source>
        <dbReference type="ARBA" id="ARBA00022884"/>
    </source>
</evidence>
<evidence type="ECO:0000313" key="4">
    <source>
        <dbReference type="Proteomes" id="UP000269945"/>
    </source>
</evidence>
<dbReference type="GO" id="GO:0003730">
    <property type="term" value="F:mRNA 3'-UTR binding"/>
    <property type="evidence" value="ECO:0007669"/>
    <property type="project" value="TreeGrafter"/>
</dbReference>
<keyword evidence="1" id="KW-0694">RNA-binding</keyword>
<keyword evidence="4" id="KW-1185">Reference proteome</keyword>
<reference evidence="3 4" key="1">
    <citation type="submission" date="2018-10" db="EMBL/GenBank/DDBJ databases">
        <authorList>
            <person name="Ekblom R."/>
            <person name="Jareborg N."/>
        </authorList>
    </citation>
    <scope>NUCLEOTIDE SEQUENCE [LARGE SCALE GENOMIC DNA]</scope>
    <source>
        <tissue evidence="3">Muscle</tissue>
    </source>
</reference>
<gene>
    <name evidence="3" type="ORF">BN2614_LOCUS5</name>
</gene>
<name>A0A9X9Q568_GULGU</name>
<evidence type="ECO:0000313" key="3">
    <source>
        <dbReference type="EMBL" id="VCX20154.1"/>
    </source>
</evidence>
<dbReference type="InterPro" id="IPR012677">
    <property type="entry name" value="Nucleotide-bd_a/b_plait_sf"/>
</dbReference>
<dbReference type="AlphaFoldDB" id="A0A9X9Q568"/>
<sequence length="140" mass="14876">MLSDCVVMRDPNTKHSRGFWFVTYATVEEEEAAMNARSPKTVIQKYHTVNVHNCEGSQRSRSSSGNFGGGCGGGFGGNDNFGHGGHFSGEGALLGVEVVVDMVAVGMAIMDLVMLDATLEVVEAITILAVTIINLQNLDP</sequence>
<dbReference type="Pfam" id="PF00076">
    <property type="entry name" value="RRM_1"/>
    <property type="match status" value="1"/>
</dbReference>
<dbReference type="Proteomes" id="UP000269945">
    <property type="component" value="Unassembled WGS sequence"/>
</dbReference>
<dbReference type="GO" id="GO:0000398">
    <property type="term" value="P:mRNA splicing, via spliceosome"/>
    <property type="evidence" value="ECO:0007669"/>
    <property type="project" value="TreeGrafter"/>
</dbReference>
<comment type="caution">
    <text evidence="3">The sequence shown here is derived from an EMBL/GenBank/DDBJ whole genome shotgun (WGS) entry which is preliminary data.</text>
</comment>